<sequence length="70" mass="8611">MCKLLFRLFLTLKFLWVSVIDMILDFCRFELSKKNAIQLKSFYKAFMRINMNIKIGIHYLYNIFDDELRH</sequence>
<evidence type="ECO:0000313" key="2">
    <source>
        <dbReference type="Proteomes" id="UP000076715"/>
    </source>
</evidence>
<dbReference type="EMBL" id="LQRT01000002">
    <property type="protein sequence ID" value="KZS42578.1"/>
    <property type="molecule type" value="Genomic_DNA"/>
</dbReference>
<dbReference type="Proteomes" id="UP000076715">
    <property type="component" value="Unassembled WGS sequence"/>
</dbReference>
<protein>
    <submittedName>
        <fullName evidence="1">Uncharacterized protein</fullName>
    </submittedName>
</protein>
<evidence type="ECO:0000313" key="1">
    <source>
        <dbReference type="EMBL" id="KZS42578.1"/>
    </source>
</evidence>
<dbReference type="AlphaFoldDB" id="A0A162DMB2"/>
<name>A0A162DMB2_9FLAO</name>
<accession>A0A162DMB2</accession>
<proteinExistence type="predicted"/>
<organism evidence="1 2">
    <name type="scientific">Aquimarina aggregata</name>
    <dbReference type="NCBI Taxonomy" id="1642818"/>
    <lineage>
        <taxon>Bacteria</taxon>
        <taxon>Pseudomonadati</taxon>
        <taxon>Bacteroidota</taxon>
        <taxon>Flavobacteriia</taxon>
        <taxon>Flavobacteriales</taxon>
        <taxon>Flavobacteriaceae</taxon>
        <taxon>Aquimarina</taxon>
    </lineage>
</organism>
<reference evidence="1 2" key="1">
    <citation type="submission" date="2016-01" db="EMBL/GenBank/DDBJ databases">
        <title>The draft genome sequence of Aquimarina sp. RZW4-3-2.</title>
        <authorList>
            <person name="Wang Y."/>
        </authorList>
    </citation>
    <scope>NUCLEOTIDE SEQUENCE [LARGE SCALE GENOMIC DNA]</scope>
    <source>
        <strain evidence="1 2">RZW4-3-2</strain>
    </source>
</reference>
<gene>
    <name evidence="1" type="ORF">AWE51_03800</name>
</gene>
<keyword evidence="2" id="KW-1185">Reference proteome</keyword>
<comment type="caution">
    <text evidence="1">The sequence shown here is derived from an EMBL/GenBank/DDBJ whole genome shotgun (WGS) entry which is preliminary data.</text>
</comment>